<reference evidence="1 2" key="1">
    <citation type="submission" date="2019-02" db="EMBL/GenBank/DDBJ databases">
        <title>Deep-cultivation of Planctomycetes and their phenomic and genomic characterization uncovers novel biology.</title>
        <authorList>
            <person name="Wiegand S."/>
            <person name="Jogler M."/>
            <person name="Boedeker C."/>
            <person name="Pinto D."/>
            <person name="Vollmers J."/>
            <person name="Rivas-Marin E."/>
            <person name="Kohn T."/>
            <person name="Peeters S.H."/>
            <person name="Heuer A."/>
            <person name="Rast P."/>
            <person name="Oberbeckmann S."/>
            <person name="Bunk B."/>
            <person name="Jeske O."/>
            <person name="Meyerdierks A."/>
            <person name="Storesund J.E."/>
            <person name="Kallscheuer N."/>
            <person name="Luecker S."/>
            <person name="Lage O.M."/>
            <person name="Pohl T."/>
            <person name="Merkel B.J."/>
            <person name="Hornburger P."/>
            <person name="Mueller R.-W."/>
            <person name="Bruemmer F."/>
            <person name="Labrenz M."/>
            <person name="Spormann A.M."/>
            <person name="Op den Camp H."/>
            <person name="Overmann J."/>
            <person name="Amann R."/>
            <person name="Jetten M.S.M."/>
            <person name="Mascher T."/>
            <person name="Medema M.H."/>
            <person name="Devos D.P."/>
            <person name="Kaster A.-K."/>
            <person name="Ovreas L."/>
            <person name="Rohde M."/>
            <person name="Galperin M.Y."/>
            <person name="Jogler C."/>
        </authorList>
    </citation>
    <scope>NUCLEOTIDE SEQUENCE [LARGE SCALE GENOMIC DNA]</scope>
    <source>
        <strain evidence="1 2">Pan181</strain>
    </source>
</reference>
<dbReference type="EMBL" id="CP036278">
    <property type="protein sequence ID" value="QDU58609.1"/>
    <property type="molecule type" value="Genomic_DNA"/>
</dbReference>
<evidence type="ECO:0000313" key="1">
    <source>
        <dbReference type="EMBL" id="QDU58609.1"/>
    </source>
</evidence>
<sequence>MITKNRKFGKGIESLEAKTMMAGDVAVSFDAGDLFLNEAAGDIGENQQVQVSQLTDGRIQVQGLNGTELDYVVRRGDALGRGQSVEVIDADTIIISGMQNLNANLGEGNDLFQTTGEKMSVNNVNIDMGIGNDSDRVNLQRVVASGLVSISTGGGNDSVQVASSTLLNDDDALEVFTGDGLDSVNIFRVFCEGDVLIDTSDNNNLNERDTVNVIVSEMDDLEINLGGGNDQVDLAFVDLDTAEVNAGDGDDDVHAAAVDAFLFDYNGGSGFDEFFNYRTNYGYNPDNDFQIDWFSSVEQFNDKDDL</sequence>
<name>A0A518AV55_9BACT</name>
<organism evidence="1 2">
    <name type="scientific">Aeoliella mucimassa</name>
    <dbReference type="NCBI Taxonomy" id="2527972"/>
    <lineage>
        <taxon>Bacteria</taxon>
        <taxon>Pseudomonadati</taxon>
        <taxon>Planctomycetota</taxon>
        <taxon>Planctomycetia</taxon>
        <taxon>Pirellulales</taxon>
        <taxon>Lacipirellulaceae</taxon>
        <taxon>Aeoliella</taxon>
    </lineage>
</organism>
<gene>
    <name evidence="1" type="ORF">Pan181_48480</name>
</gene>
<proteinExistence type="predicted"/>
<accession>A0A518AV55</accession>
<dbReference type="Gene3D" id="2.160.20.160">
    <property type="match status" value="1"/>
</dbReference>
<evidence type="ECO:0000313" key="2">
    <source>
        <dbReference type="Proteomes" id="UP000315750"/>
    </source>
</evidence>
<dbReference type="KEGG" id="amuc:Pan181_48480"/>
<dbReference type="OrthoDB" id="291126at2"/>
<dbReference type="AlphaFoldDB" id="A0A518AV55"/>
<keyword evidence="2" id="KW-1185">Reference proteome</keyword>
<protein>
    <submittedName>
        <fullName evidence="1">Uncharacterized protein</fullName>
    </submittedName>
</protein>
<dbReference type="RefSeq" id="WP_145250832.1">
    <property type="nucleotide sequence ID" value="NZ_CP036278.1"/>
</dbReference>
<dbReference type="Proteomes" id="UP000315750">
    <property type="component" value="Chromosome"/>
</dbReference>